<dbReference type="RefSeq" id="WP_137404397.1">
    <property type="nucleotide sequence ID" value="NZ_BMIU01000021.1"/>
</dbReference>
<dbReference type="Proteomes" id="UP000647339">
    <property type="component" value="Unassembled WGS sequence"/>
</dbReference>
<dbReference type="EMBL" id="BMIU01000021">
    <property type="protein sequence ID" value="GGF44386.1"/>
    <property type="molecule type" value="Genomic_DNA"/>
</dbReference>
<dbReference type="Gene3D" id="3.30.40.220">
    <property type="match status" value="1"/>
</dbReference>
<evidence type="ECO:0000313" key="2">
    <source>
        <dbReference type="Proteomes" id="UP000647339"/>
    </source>
</evidence>
<sequence length="176" mass="20775">MNAKEFLLQHLTEGKSYQQIADENNLPRTTPTLWWEEGQELRERIKRSNQLFNGRKDNPNFDEFAKMGKRKFFEWFEDHGQSCDYCGIAAEKLKALFDYETGILATKRGRGRVLELERRDAKGNQYNPENCVLICYPCNNHKSDLISEADHREYFAPAIRKYLEDKYSELRQLNGL</sequence>
<proteinExistence type="predicted"/>
<keyword evidence="2" id="KW-1185">Reference proteome</keyword>
<accession>A0ABQ1V8S2</accession>
<gene>
    <name evidence="1" type="ORF">GCM10011339_36070</name>
</gene>
<protein>
    <recommendedName>
        <fullName evidence="3">HNH endonuclease</fullName>
    </recommendedName>
</protein>
<reference evidence="2" key="1">
    <citation type="journal article" date="2019" name="Int. J. Syst. Evol. Microbiol.">
        <title>The Global Catalogue of Microorganisms (GCM) 10K type strain sequencing project: providing services to taxonomists for standard genome sequencing and annotation.</title>
        <authorList>
            <consortium name="The Broad Institute Genomics Platform"/>
            <consortium name="The Broad Institute Genome Sequencing Center for Infectious Disease"/>
            <person name="Wu L."/>
            <person name="Ma J."/>
        </authorList>
    </citation>
    <scope>NUCLEOTIDE SEQUENCE [LARGE SCALE GENOMIC DNA]</scope>
    <source>
        <strain evidence="2">CGMCC 1.15407</strain>
    </source>
</reference>
<evidence type="ECO:0008006" key="3">
    <source>
        <dbReference type="Google" id="ProtNLM"/>
    </source>
</evidence>
<comment type="caution">
    <text evidence="1">The sequence shown here is derived from an EMBL/GenBank/DDBJ whole genome shotgun (WGS) entry which is preliminary data.</text>
</comment>
<name>A0ABQ1V8S2_9BACT</name>
<evidence type="ECO:0000313" key="1">
    <source>
        <dbReference type="EMBL" id="GGF44386.1"/>
    </source>
</evidence>
<organism evidence="1 2">
    <name type="scientific">Echinicola rosea</name>
    <dbReference type="NCBI Taxonomy" id="1807691"/>
    <lineage>
        <taxon>Bacteria</taxon>
        <taxon>Pseudomonadati</taxon>
        <taxon>Bacteroidota</taxon>
        <taxon>Cytophagia</taxon>
        <taxon>Cytophagales</taxon>
        <taxon>Cyclobacteriaceae</taxon>
        <taxon>Echinicola</taxon>
    </lineage>
</organism>